<evidence type="ECO:0000313" key="7">
    <source>
        <dbReference type="EMBL" id="WVY92477.1"/>
    </source>
</evidence>
<dbReference type="AlphaFoldDB" id="A0AAQ3MJW9"/>
<comment type="subcellular location">
    <subcellularLocation>
        <location evidence="1">Membrane</location>
        <topology evidence="1">Multi-pass membrane protein</topology>
    </subcellularLocation>
</comment>
<evidence type="ECO:0000256" key="2">
    <source>
        <dbReference type="ARBA" id="ARBA00005982"/>
    </source>
</evidence>
<keyword evidence="3 6" id="KW-0812">Transmembrane</keyword>
<evidence type="ECO:0000256" key="4">
    <source>
        <dbReference type="ARBA" id="ARBA00022989"/>
    </source>
</evidence>
<evidence type="ECO:0000256" key="1">
    <source>
        <dbReference type="ARBA" id="ARBA00004141"/>
    </source>
</evidence>
<dbReference type="Gene3D" id="1.20.1250.20">
    <property type="entry name" value="MFS general substrate transporter like domains"/>
    <property type="match status" value="1"/>
</dbReference>
<dbReference type="InterPro" id="IPR000109">
    <property type="entry name" value="POT_fam"/>
</dbReference>
<organism evidence="7 8">
    <name type="scientific">Vigna mungo</name>
    <name type="common">Black gram</name>
    <name type="synonym">Phaseolus mungo</name>
    <dbReference type="NCBI Taxonomy" id="3915"/>
    <lineage>
        <taxon>Eukaryota</taxon>
        <taxon>Viridiplantae</taxon>
        <taxon>Streptophyta</taxon>
        <taxon>Embryophyta</taxon>
        <taxon>Tracheophyta</taxon>
        <taxon>Spermatophyta</taxon>
        <taxon>Magnoliopsida</taxon>
        <taxon>eudicotyledons</taxon>
        <taxon>Gunneridae</taxon>
        <taxon>Pentapetalae</taxon>
        <taxon>rosids</taxon>
        <taxon>fabids</taxon>
        <taxon>Fabales</taxon>
        <taxon>Fabaceae</taxon>
        <taxon>Papilionoideae</taxon>
        <taxon>50 kb inversion clade</taxon>
        <taxon>NPAAA clade</taxon>
        <taxon>indigoferoid/millettioid clade</taxon>
        <taxon>Phaseoleae</taxon>
        <taxon>Vigna</taxon>
    </lineage>
</organism>
<evidence type="ECO:0000256" key="3">
    <source>
        <dbReference type="ARBA" id="ARBA00022692"/>
    </source>
</evidence>
<dbReference type="InterPro" id="IPR036259">
    <property type="entry name" value="MFS_trans_sf"/>
</dbReference>
<evidence type="ECO:0000256" key="6">
    <source>
        <dbReference type="SAM" id="Phobius"/>
    </source>
</evidence>
<keyword evidence="5 6" id="KW-0472">Membrane</keyword>
<accession>A0AAQ3MJW9</accession>
<feature type="transmembrane region" description="Helical" evidence="6">
    <location>
        <begin position="228"/>
        <end position="248"/>
    </location>
</feature>
<gene>
    <name evidence="7" type="ORF">V8G54_031565</name>
</gene>
<dbReference type="PANTHER" id="PTHR11654">
    <property type="entry name" value="OLIGOPEPTIDE TRANSPORTER-RELATED"/>
    <property type="match status" value="1"/>
</dbReference>
<keyword evidence="8" id="KW-1185">Reference proteome</keyword>
<dbReference type="GO" id="GO:0022857">
    <property type="term" value="F:transmembrane transporter activity"/>
    <property type="evidence" value="ECO:0007669"/>
    <property type="project" value="InterPro"/>
</dbReference>
<proteinExistence type="inferred from homology"/>
<comment type="similarity">
    <text evidence="2">Belongs to the major facilitator superfamily. Proton-dependent oligopeptide transporter (POT/PTR) (TC 2.A.17) family.</text>
</comment>
<name>A0AAQ3MJW9_VIGMU</name>
<feature type="transmembrane region" description="Helical" evidence="6">
    <location>
        <begin position="110"/>
        <end position="128"/>
    </location>
</feature>
<feature type="transmembrane region" description="Helical" evidence="6">
    <location>
        <begin position="87"/>
        <end position="104"/>
    </location>
</feature>
<sequence length="310" mass="34058">MATSFSTNSTYITTNKVTEGDSSYREESAMERSSRADEKKIGGAKVASLLLVNQALATLAFFGVGVNLVLFLTRVLGQDNVSAANNVSKWIGTVYMFSLIGAFLSDSYWGRYLTCTVFQLVFVLGLALSSLSSWRFLINPAGCGDGNTPCKPSSIGDDIFYLSIYLVAFGYGGHQPTLATFGADQYDEKNPKERSAKVAFFCYFYFALNVGSLFSNTVLVYYEDTGMWTMGFLVSLVSAVIAFLAFLLGTPRYRYVKPCGNPVVRVAQVFSAVVRKWKVAPAKAEELFEVEGSQSAIKGSRKIRHTDDFE</sequence>
<keyword evidence="4 6" id="KW-1133">Transmembrane helix</keyword>
<evidence type="ECO:0000256" key="5">
    <source>
        <dbReference type="ARBA" id="ARBA00023136"/>
    </source>
</evidence>
<dbReference type="EMBL" id="CP144691">
    <property type="protein sequence ID" value="WVY92477.1"/>
    <property type="molecule type" value="Genomic_DNA"/>
</dbReference>
<evidence type="ECO:0000313" key="8">
    <source>
        <dbReference type="Proteomes" id="UP001374535"/>
    </source>
</evidence>
<dbReference type="Pfam" id="PF00854">
    <property type="entry name" value="PTR2"/>
    <property type="match status" value="1"/>
</dbReference>
<protein>
    <submittedName>
        <fullName evidence="7">Uncharacterized protein</fullName>
    </submittedName>
</protein>
<feature type="transmembrane region" description="Helical" evidence="6">
    <location>
        <begin position="198"/>
        <end position="222"/>
    </location>
</feature>
<dbReference type="SUPFAM" id="SSF103473">
    <property type="entry name" value="MFS general substrate transporter"/>
    <property type="match status" value="1"/>
</dbReference>
<reference evidence="7 8" key="1">
    <citation type="journal article" date="2023" name="Life. Sci Alliance">
        <title>Evolutionary insights into 3D genome organization and epigenetic landscape of Vigna mungo.</title>
        <authorList>
            <person name="Junaid A."/>
            <person name="Singh B."/>
            <person name="Bhatia S."/>
        </authorList>
    </citation>
    <scope>NUCLEOTIDE SEQUENCE [LARGE SCALE GENOMIC DNA]</scope>
    <source>
        <strain evidence="7">Urdbean</strain>
    </source>
</reference>
<dbReference type="GO" id="GO:0016020">
    <property type="term" value="C:membrane"/>
    <property type="evidence" value="ECO:0007669"/>
    <property type="project" value="UniProtKB-SubCell"/>
</dbReference>
<feature type="transmembrane region" description="Helical" evidence="6">
    <location>
        <begin position="55"/>
        <end position="75"/>
    </location>
</feature>
<dbReference type="Proteomes" id="UP001374535">
    <property type="component" value="Chromosome 10"/>
</dbReference>